<dbReference type="STRING" id="83449.BON30_04855"/>
<dbReference type="PANTHER" id="PTHR46865:SF8">
    <property type="entry name" value="POSSIBLE OXIDOREDUCTASE"/>
    <property type="match status" value="1"/>
</dbReference>
<dbReference type="Pfam" id="PF01494">
    <property type="entry name" value="FAD_binding_3"/>
    <property type="match status" value="1"/>
</dbReference>
<dbReference type="PANTHER" id="PTHR46865">
    <property type="entry name" value="OXIDOREDUCTASE-RELATED"/>
    <property type="match status" value="1"/>
</dbReference>
<feature type="domain" description="FAD-binding" evidence="1">
    <location>
        <begin position="10"/>
        <end position="345"/>
    </location>
</feature>
<dbReference type="SUPFAM" id="SSF51905">
    <property type="entry name" value="FAD/NAD(P)-binding domain"/>
    <property type="match status" value="1"/>
</dbReference>
<sequence length="406" mass="45118">MTNSTTPRRRVLVVGLGISGIATAIRLHKLGWEPVLIERAPERRKGGYFIGLFGTGQASARRLGVLDTLVDRNSPLMTTYEIDRANHRSKGMSFVDAPGTPLPLLRGDVENALFSALPKDVEVRFATVPTRIEQGPWGADVTLTHKKSGTSTTERFDLVVGADGMRSTVRQLVFGPHENFLHPLNYMIAACILRNPVQGYATHEGLVLAEAGRSAWVFPFANHNPTVLFSYRVEDVAAQFHGRPIESLRKAYGPEKTGSVLSHLLDEFETADEYLFDSTNHVRMPSWHKGRVVLIGDSAWCLTLYSGMGVSTGLAGGELLGDMLEKHPNDMERALTRWEEKLRPFVEGMQRDSLKARQLFTPANEAQRVVRAMGIRLMSNRLTGPIAKKVMRDKDFKAKMIDIVAQ</sequence>
<dbReference type="Gene3D" id="3.30.9.10">
    <property type="entry name" value="D-Amino Acid Oxidase, subunit A, domain 2"/>
    <property type="match status" value="1"/>
</dbReference>
<evidence type="ECO:0000313" key="2">
    <source>
        <dbReference type="EMBL" id="OJH42524.1"/>
    </source>
</evidence>
<organism evidence="2 3">
    <name type="scientific">Cystobacter ferrugineus</name>
    <dbReference type="NCBI Taxonomy" id="83449"/>
    <lineage>
        <taxon>Bacteria</taxon>
        <taxon>Pseudomonadati</taxon>
        <taxon>Myxococcota</taxon>
        <taxon>Myxococcia</taxon>
        <taxon>Myxococcales</taxon>
        <taxon>Cystobacterineae</taxon>
        <taxon>Archangiaceae</taxon>
        <taxon>Cystobacter</taxon>
    </lineage>
</organism>
<reference evidence="2 3" key="2">
    <citation type="submission" date="2016-12" db="EMBL/GenBank/DDBJ databases">
        <title>Draft Genome Sequence of Cystobacter ferrugineus Strain Cbfe23.</title>
        <authorList>
            <person name="Akbar S."/>
            <person name="Dowd S.E."/>
            <person name="Stevens D.C."/>
        </authorList>
    </citation>
    <scope>NUCLEOTIDE SEQUENCE [LARGE SCALE GENOMIC DNA]</scope>
    <source>
        <strain evidence="2 3">Cbfe23</strain>
    </source>
</reference>
<dbReference type="InterPro" id="IPR036188">
    <property type="entry name" value="FAD/NAD-bd_sf"/>
</dbReference>
<dbReference type="PRINTS" id="PR00420">
    <property type="entry name" value="RNGMNOXGNASE"/>
</dbReference>
<dbReference type="EMBL" id="MPIN01000001">
    <property type="protein sequence ID" value="OJH42524.1"/>
    <property type="molecule type" value="Genomic_DNA"/>
</dbReference>
<gene>
    <name evidence="2" type="ORF">BON30_04855</name>
</gene>
<proteinExistence type="predicted"/>
<reference evidence="3" key="1">
    <citation type="submission" date="2016-11" db="EMBL/GenBank/DDBJ databases">
        <authorList>
            <person name="Shukria A."/>
            <person name="Stevens D.C."/>
        </authorList>
    </citation>
    <scope>NUCLEOTIDE SEQUENCE [LARGE SCALE GENOMIC DNA]</scope>
    <source>
        <strain evidence="3">Cbfe23</strain>
    </source>
</reference>
<dbReference type="Proteomes" id="UP000182229">
    <property type="component" value="Unassembled WGS sequence"/>
</dbReference>
<keyword evidence="3" id="KW-1185">Reference proteome</keyword>
<evidence type="ECO:0000313" key="3">
    <source>
        <dbReference type="Proteomes" id="UP000182229"/>
    </source>
</evidence>
<protein>
    <submittedName>
        <fullName evidence="2">FAD-dependent oxidoreductase</fullName>
    </submittedName>
</protein>
<comment type="caution">
    <text evidence="2">The sequence shown here is derived from an EMBL/GenBank/DDBJ whole genome shotgun (WGS) entry which is preliminary data.</text>
</comment>
<name>A0A1L9BJM4_9BACT</name>
<dbReference type="InterPro" id="IPR002938">
    <property type="entry name" value="FAD-bd"/>
</dbReference>
<dbReference type="GO" id="GO:0071949">
    <property type="term" value="F:FAD binding"/>
    <property type="evidence" value="ECO:0007669"/>
    <property type="project" value="InterPro"/>
</dbReference>
<dbReference type="OrthoDB" id="5499180at2"/>
<accession>A0A1L9BJM4</accession>
<dbReference type="Gene3D" id="3.50.50.60">
    <property type="entry name" value="FAD/NAD(P)-binding domain"/>
    <property type="match status" value="1"/>
</dbReference>
<dbReference type="InterPro" id="IPR051704">
    <property type="entry name" value="FAD_aromatic-hydroxylase"/>
</dbReference>
<evidence type="ECO:0000259" key="1">
    <source>
        <dbReference type="Pfam" id="PF01494"/>
    </source>
</evidence>
<dbReference type="AlphaFoldDB" id="A0A1L9BJM4"/>
<dbReference type="RefSeq" id="WP_071896619.1">
    <property type="nucleotide sequence ID" value="NZ_MPIN01000001.1"/>
</dbReference>